<dbReference type="GO" id="GO:0000779">
    <property type="term" value="C:condensed chromosome, centromeric region"/>
    <property type="evidence" value="ECO:0007669"/>
    <property type="project" value="TreeGrafter"/>
</dbReference>
<reference evidence="2" key="1">
    <citation type="submission" date="2018-09" db="EMBL/GenBank/DDBJ databases">
        <title>Common duck and Muscovy duck high density SNP chip.</title>
        <authorList>
            <person name="Vignal A."/>
            <person name="Thebault N."/>
            <person name="Warren W.C."/>
        </authorList>
    </citation>
    <scope>NUCLEOTIDE SEQUENCE [LARGE SCALE GENOMIC DNA]</scope>
</reference>
<name>A0A8C3BUY7_CAIMO</name>
<evidence type="ECO:0000259" key="1">
    <source>
        <dbReference type="Pfam" id="PF18584"/>
    </source>
</evidence>
<dbReference type="PANTHER" id="PTHR15607">
    <property type="entry name" value="SYNAPTONEMAL COMPLEX PROTEIN-RELATED"/>
    <property type="match status" value="1"/>
</dbReference>
<accession>A0A8C3BUY7</accession>
<sequence>MGRRILDAGDYDLQVAITEALCRMIPEKQRRELACQWFSMEFVSNAFKGIKDSEFETDCRKFLNQVNGMLGDKRRVFTYPCLSAALDKYELQIPLDENLEEFWIDFNIGSRSISFYVAADNADHQWETVIIPEEEVVLYNLEEKDSKKLLTIDLKSPMNVGNQEGEKIFLYFDSILEIKDVTGKVYGLMNFFMERELCKKKSVSLTSVARTIVILIVKCSKTLGNRFSKNLCCHPQVCILWSSVFLCLKITTSCKRKVSEASVLIPGTTRFPIRSPLLFVSTSTPCKGRFKLPLKMMSSADRSNSNDINETRTKNVYKEPTGVCIPSLAKSYSD</sequence>
<dbReference type="PANTHER" id="PTHR15607:SF12">
    <property type="entry name" value="SYNAPTONEMAL COMPLEX PROTEIN 2"/>
    <property type="match status" value="1"/>
</dbReference>
<dbReference type="Ensembl" id="ENSCMMT00000013015.1">
    <property type="protein sequence ID" value="ENSCMMP00000011829.1"/>
    <property type="gene ID" value="ENSCMMG00000007512.1"/>
</dbReference>
<dbReference type="Pfam" id="PF18584">
    <property type="entry name" value="SYCP2_SLD"/>
    <property type="match status" value="1"/>
</dbReference>
<protein>
    <recommendedName>
        <fullName evidence="1">Synaptonemal complex protein 2 Spt16M-like domain-containing protein</fullName>
    </recommendedName>
</protein>
<evidence type="ECO:0000313" key="3">
    <source>
        <dbReference type="Proteomes" id="UP000694556"/>
    </source>
</evidence>
<dbReference type="InterPro" id="IPR040560">
    <property type="entry name" value="SYCP2_SLD"/>
</dbReference>
<reference evidence="2" key="2">
    <citation type="submission" date="2025-08" db="UniProtKB">
        <authorList>
            <consortium name="Ensembl"/>
        </authorList>
    </citation>
    <scope>IDENTIFICATION</scope>
</reference>
<organism evidence="2 3">
    <name type="scientific">Cairina moschata</name>
    <name type="common">Muscovy duck</name>
    <dbReference type="NCBI Taxonomy" id="8855"/>
    <lineage>
        <taxon>Eukaryota</taxon>
        <taxon>Metazoa</taxon>
        <taxon>Chordata</taxon>
        <taxon>Craniata</taxon>
        <taxon>Vertebrata</taxon>
        <taxon>Euteleostomi</taxon>
        <taxon>Archelosauria</taxon>
        <taxon>Archosauria</taxon>
        <taxon>Dinosauria</taxon>
        <taxon>Saurischia</taxon>
        <taxon>Theropoda</taxon>
        <taxon>Coelurosauria</taxon>
        <taxon>Aves</taxon>
        <taxon>Neognathae</taxon>
        <taxon>Galloanserae</taxon>
        <taxon>Anseriformes</taxon>
        <taxon>Anatidae</taxon>
        <taxon>Anatinae</taxon>
        <taxon>Cairina</taxon>
    </lineage>
</organism>
<feature type="domain" description="Synaptonemal complex protein 2 Spt16M-like" evidence="1">
    <location>
        <begin position="76"/>
        <end position="187"/>
    </location>
</feature>
<dbReference type="GO" id="GO:0000800">
    <property type="term" value="C:lateral element"/>
    <property type="evidence" value="ECO:0007669"/>
    <property type="project" value="TreeGrafter"/>
</dbReference>
<dbReference type="GO" id="GO:0007143">
    <property type="term" value="P:female meiotic nuclear division"/>
    <property type="evidence" value="ECO:0007669"/>
    <property type="project" value="TreeGrafter"/>
</dbReference>
<proteinExistence type="predicted"/>
<dbReference type="Proteomes" id="UP000694556">
    <property type="component" value="Chromosome 21"/>
</dbReference>
<dbReference type="InterPro" id="IPR024835">
    <property type="entry name" value="SYCP2-like"/>
</dbReference>
<evidence type="ECO:0000313" key="2">
    <source>
        <dbReference type="Ensembl" id="ENSCMMP00000011829.1"/>
    </source>
</evidence>
<dbReference type="AlphaFoldDB" id="A0A8C3BUY7"/>
<keyword evidence="3" id="KW-1185">Reference proteome</keyword>
<reference evidence="2" key="3">
    <citation type="submission" date="2025-09" db="UniProtKB">
        <authorList>
            <consortium name="Ensembl"/>
        </authorList>
    </citation>
    <scope>IDENTIFICATION</scope>
</reference>
<dbReference type="GO" id="GO:0007140">
    <property type="term" value="P:male meiotic nuclear division"/>
    <property type="evidence" value="ECO:0007669"/>
    <property type="project" value="TreeGrafter"/>
</dbReference>